<comment type="catalytic activity">
    <reaction evidence="11">
        <text>S-methyl-5'-thioadenosine + phosphate = 5-(methylsulfanyl)-alpha-D-ribose 1-phosphate + adenine</text>
        <dbReference type="Rhea" id="RHEA:11852"/>
        <dbReference type="ChEBI" id="CHEBI:16708"/>
        <dbReference type="ChEBI" id="CHEBI:17509"/>
        <dbReference type="ChEBI" id="CHEBI:43474"/>
        <dbReference type="ChEBI" id="CHEBI:58533"/>
        <dbReference type="EC" id="2.4.2.28"/>
    </reaction>
    <physiologicalReaction direction="left-to-right" evidence="11">
        <dbReference type="Rhea" id="RHEA:11853"/>
    </physiologicalReaction>
</comment>
<evidence type="ECO:0000256" key="10">
    <source>
        <dbReference type="ARBA" id="ARBA00048968"/>
    </source>
</evidence>
<dbReference type="InterPro" id="IPR011324">
    <property type="entry name" value="Cytotoxic_necrot_fac-like_cat"/>
</dbReference>
<comment type="function">
    <text evidence="2">Purine nucleoside enzyme that catalyzes the phosphorolysis of adenosine and inosine nucleosides, yielding D-ribose 1-phosphate and the respective free bases, adenine and hypoxanthine. Also catalyzes the phosphorolysis of S-methyl-5'-thioadenosine into adenine and S-methyl-5-thio-alpha-D-ribose 1-phosphate. Also has adenosine deaminase activity.</text>
</comment>
<evidence type="ECO:0000256" key="7">
    <source>
        <dbReference type="ARBA" id="ARBA00022833"/>
    </source>
</evidence>
<keyword evidence="7" id="KW-0862">Zinc</keyword>
<evidence type="ECO:0000256" key="3">
    <source>
        <dbReference type="ARBA" id="ARBA00007353"/>
    </source>
</evidence>
<proteinExistence type="inferred from homology"/>
<evidence type="ECO:0000256" key="4">
    <source>
        <dbReference type="ARBA" id="ARBA00022679"/>
    </source>
</evidence>
<sequence length="244" mass="25412">MIDAGLPVRAFFTTRDGGTSAPPYDSLNLATHVGDDPACVARNRSIVAEHADAPVTFLTAEHGIAVAQVSAPREDPGPADVLVTRVPGLAIAAIAADCVPVLMHDELTGAVAAVHAGREGLYLGAIDAAVAALLDLGPARREPGTLRAAIGPAICGRCYEVPGEMQARVASRHPTARAMTRTGTPSLDLPRAIETRLGELGFREVIRRPECTREEPGLFSHRRDGVTGRIAGVIVCAGPGVSLR</sequence>
<dbReference type="GO" id="GO:0017061">
    <property type="term" value="F:S-methyl-5-thioadenosine phosphorylase activity"/>
    <property type="evidence" value="ECO:0007669"/>
    <property type="project" value="UniProtKB-EC"/>
</dbReference>
<keyword evidence="4" id="KW-0808">Transferase</keyword>
<comment type="caution">
    <text evidence="13">The sequence shown here is derived from an EMBL/GenBank/DDBJ whole genome shotgun (WGS) entry which is preliminary data.</text>
</comment>
<evidence type="ECO:0000256" key="5">
    <source>
        <dbReference type="ARBA" id="ARBA00022723"/>
    </source>
</evidence>
<dbReference type="SUPFAM" id="SSF64438">
    <property type="entry name" value="CNF1/YfiH-like putative cysteine hydrolases"/>
    <property type="match status" value="1"/>
</dbReference>
<dbReference type="PANTHER" id="PTHR30616">
    <property type="entry name" value="UNCHARACTERIZED PROTEIN YFIH"/>
    <property type="match status" value="1"/>
</dbReference>
<protein>
    <recommendedName>
        <fullName evidence="12">Purine nucleoside phosphorylase</fullName>
    </recommendedName>
</protein>
<evidence type="ECO:0000256" key="1">
    <source>
        <dbReference type="ARBA" id="ARBA00000553"/>
    </source>
</evidence>
<dbReference type="AlphaFoldDB" id="A0AB35MJM0"/>
<reference evidence="13 14" key="1">
    <citation type="submission" date="2023-06" db="EMBL/GenBank/DDBJ databases">
        <title>SYSU T0a273.</title>
        <authorList>
            <person name="Gao L."/>
            <person name="Fang B.-Z."/>
            <person name="Li W.-J."/>
        </authorList>
    </citation>
    <scope>NUCLEOTIDE SEQUENCE [LARGE SCALE GENOMIC DNA]</scope>
    <source>
        <strain evidence="13 14">SYSU T0a273</strain>
    </source>
</reference>
<evidence type="ECO:0000256" key="6">
    <source>
        <dbReference type="ARBA" id="ARBA00022801"/>
    </source>
</evidence>
<keyword evidence="8" id="KW-0186">Copper</keyword>
<evidence type="ECO:0000313" key="14">
    <source>
        <dbReference type="Proteomes" id="UP001172756"/>
    </source>
</evidence>
<comment type="similarity">
    <text evidence="3 12">Belongs to the purine nucleoside phosphorylase YfiH/LACC1 family.</text>
</comment>
<dbReference type="PANTHER" id="PTHR30616:SF2">
    <property type="entry name" value="PURINE NUCLEOSIDE PHOSPHORYLASE LACC1"/>
    <property type="match status" value="1"/>
</dbReference>
<evidence type="ECO:0000256" key="9">
    <source>
        <dbReference type="ARBA" id="ARBA00047989"/>
    </source>
</evidence>
<gene>
    <name evidence="13" type="primary">pgeF</name>
    <name evidence="13" type="ORF">QQ002_10455</name>
</gene>
<comment type="catalytic activity">
    <reaction evidence="1">
        <text>inosine + phosphate = alpha-D-ribose 1-phosphate + hypoxanthine</text>
        <dbReference type="Rhea" id="RHEA:27646"/>
        <dbReference type="ChEBI" id="CHEBI:17368"/>
        <dbReference type="ChEBI" id="CHEBI:17596"/>
        <dbReference type="ChEBI" id="CHEBI:43474"/>
        <dbReference type="ChEBI" id="CHEBI:57720"/>
        <dbReference type="EC" id="2.4.2.1"/>
    </reaction>
    <physiologicalReaction direction="left-to-right" evidence="1">
        <dbReference type="Rhea" id="RHEA:27647"/>
    </physiologicalReaction>
</comment>
<evidence type="ECO:0000256" key="2">
    <source>
        <dbReference type="ARBA" id="ARBA00003215"/>
    </source>
</evidence>
<dbReference type="InterPro" id="IPR003730">
    <property type="entry name" value="Cu_polyphenol_OxRdtase"/>
</dbReference>
<organism evidence="13 14">
    <name type="scientific">Demequina lignilytica</name>
    <dbReference type="NCBI Taxonomy" id="3051663"/>
    <lineage>
        <taxon>Bacteria</taxon>
        <taxon>Bacillati</taxon>
        <taxon>Actinomycetota</taxon>
        <taxon>Actinomycetes</taxon>
        <taxon>Micrococcales</taxon>
        <taxon>Demequinaceae</taxon>
        <taxon>Demequina</taxon>
    </lineage>
</organism>
<dbReference type="EMBL" id="JAUHQB010000007">
    <property type="protein sequence ID" value="MDN4483958.1"/>
    <property type="molecule type" value="Genomic_DNA"/>
</dbReference>
<evidence type="ECO:0000256" key="8">
    <source>
        <dbReference type="ARBA" id="ARBA00023008"/>
    </source>
</evidence>
<evidence type="ECO:0000313" key="13">
    <source>
        <dbReference type="EMBL" id="MDN4483958.1"/>
    </source>
</evidence>
<dbReference type="Proteomes" id="UP001172756">
    <property type="component" value="Unassembled WGS sequence"/>
</dbReference>
<keyword evidence="6" id="KW-0378">Hydrolase</keyword>
<dbReference type="Gene3D" id="3.60.140.10">
    <property type="entry name" value="CNF1/YfiH-like putative cysteine hydrolases"/>
    <property type="match status" value="1"/>
</dbReference>
<dbReference type="GO" id="GO:0005507">
    <property type="term" value="F:copper ion binding"/>
    <property type="evidence" value="ECO:0007669"/>
    <property type="project" value="TreeGrafter"/>
</dbReference>
<accession>A0AB35MJM0</accession>
<keyword evidence="5" id="KW-0479">Metal-binding</keyword>
<name>A0AB35MJM0_9MICO</name>
<evidence type="ECO:0000256" key="11">
    <source>
        <dbReference type="ARBA" id="ARBA00049893"/>
    </source>
</evidence>
<evidence type="ECO:0000256" key="12">
    <source>
        <dbReference type="RuleBase" id="RU361274"/>
    </source>
</evidence>
<dbReference type="InterPro" id="IPR038371">
    <property type="entry name" value="Cu_polyphenol_OxRdtase_sf"/>
</dbReference>
<dbReference type="RefSeq" id="WP_301160664.1">
    <property type="nucleotide sequence ID" value="NZ_JAUHQB010000007.1"/>
</dbReference>
<dbReference type="Pfam" id="PF02578">
    <property type="entry name" value="Cu-oxidase_4"/>
    <property type="match status" value="1"/>
</dbReference>
<dbReference type="NCBIfam" id="TIGR00726">
    <property type="entry name" value="peptidoglycan editing factor PgeF"/>
    <property type="match status" value="1"/>
</dbReference>
<dbReference type="GO" id="GO:0016787">
    <property type="term" value="F:hydrolase activity"/>
    <property type="evidence" value="ECO:0007669"/>
    <property type="project" value="UniProtKB-KW"/>
</dbReference>
<dbReference type="CDD" id="cd16833">
    <property type="entry name" value="YfiH"/>
    <property type="match status" value="1"/>
</dbReference>
<comment type="catalytic activity">
    <reaction evidence="10">
        <text>adenosine + phosphate = alpha-D-ribose 1-phosphate + adenine</text>
        <dbReference type="Rhea" id="RHEA:27642"/>
        <dbReference type="ChEBI" id="CHEBI:16335"/>
        <dbReference type="ChEBI" id="CHEBI:16708"/>
        <dbReference type="ChEBI" id="CHEBI:43474"/>
        <dbReference type="ChEBI" id="CHEBI:57720"/>
        <dbReference type="EC" id="2.4.2.1"/>
    </reaction>
    <physiologicalReaction direction="left-to-right" evidence="10">
        <dbReference type="Rhea" id="RHEA:27643"/>
    </physiologicalReaction>
</comment>
<comment type="catalytic activity">
    <reaction evidence="9">
        <text>adenosine + H2O + H(+) = inosine + NH4(+)</text>
        <dbReference type="Rhea" id="RHEA:24408"/>
        <dbReference type="ChEBI" id="CHEBI:15377"/>
        <dbReference type="ChEBI" id="CHEBI:15378"/>
        <dbReference type="ChEBI" id="CHEBI:16335"/>
        <dbReference type="ChEBI" id="CHEBI:17596"/>
        <dbReference type="ChEBI" id="CHEBI:28938"/>
        <dbReference type="EC" id="3.5.4.4"/>
    </reaction>
    <physiologicalReaction direction="left-to-right" evidence="9">
        <dbReference type="Rhea" id="RHEA:24409"/>
    </physiologicalReaction>
</comment>